<evidence type="ECO:0000256" key="1">
    <source>
        <dbReference type="ARBA" id="ARBA00004664"/>
    </source>
</evidence>
<organism evidence="8">
    <name type="scientific">marine metagenome</name>
    <dbReference type="NCBI Taxonomy" id="408172"/>
    <lineage>
        <taxon>unclassified sequences</taxon>
        <taxon>metagenomes</taxon>
        <taxon>ecological metagenomes</taxon>
    </lineage>
</organism>
<reference evidence="8" key="1">
    <citation type="submission" date="2018-05" db="EMBL/GenBank/DDBJ databases">
        <authorList>
            <person name="Lanie J.A."/>
            <person name="Ng W.-L."/>
            <person name="Kazmierczak K.M."/>
            <person name="Andrzejewski T.M."/>
            <person name="Davidsen T.M."/>
            <person name="Wayne K.J."/>
            <person name="Tettelin H."/>
            <person name="Glass J.I."/>
            <person name="Rusch D."/>
            <person name="Podicherti R."/>
            <person name="Tsui H.-C.T."/>
            <person name="Winkler M.E."/>
        </authorList>
    </citation>
    <scope>NUCLEOTIDE SEQUENCE</scope>
</reference>
<dbReference type="Pfam" id="PF00697">
    <property type="entry name" value="PRAI"/>
    <property type="match status" value="1"/>
</dbReference>
<dbReference type="GO" id="GO:0004640">
    <property type="term" value="F:phosphoribosylanthranilate isomerase activity"/>
    <property type="evidence" value="ECO:0007669"/>
    <property type="project" value="UniProtKB-EC"/>
</dbReference>
<sequence>MTEKYTRIKICGLRSAKAALVASECGADFLGFVFVDGVRRQLQPDEGARVIKEYRSSTQSSEETKLVGLFRNQSTDFVNQTAAKAGLDFLQLCGEEDPDYVSRLELPIFRQIRVKDGTTPDGLHKIVSPHLTAGHHIILDRFDSDTPGGSGKSFNWDAAEGIAKQENVLLAGGLKPKNVRTAMAQLTPWGVDVSSGVETDGIKDPELIKAFIETVREV</sequence>
<dbReference type="CDD" id="cd00405">
    <property type="entry name" value="PRAI"/>
    <property type="match status" value="1"/>
</dbReference>
<evidence type="ECO:0000256" key="2">
    <source>
        <dbReference type="ARBA" id="ARBA00012572"/>
    </source>
</evidence>
<dbReference type="EMBL" id="UINC01006464">
    <property type="protein sequence ID" value="SVA27683.1"/>
    <property type="molecule type" value="Genomic_DNA"/>
</dbReference>
<comment type="pathway">
    <text evidence="1">Amino-acid biosynthesis; L-tryptophan biosynthesis; L-tryptophan from chorismate: step 3/5.</text>
</comment>
<name>A0A381ULL4_9ZZZZ</name>
<accession>A0A381ULL4</accession>
<evidence type="ECO:0000259" key="7">
    <source>
        <dbReference type="Pfam" id="PF00697"/>
    </source>
</evidence>
<keyword evidence="4" id="KW-0822">Tryptophan biosynthesis</keyword>
<evidence type="ECO:0000313" key="8">
    <source>
        <dbReference type="EMBL" id="SVA27683.1"/>
    </source>
</evidence>
<dbReference type="PANTHER" id="PTHR42894">
    <property type="entry name" value="N-(5'-PHOSPHORIBOSYL)ANTHRANILATE ISOMERASE"/>
    <property type="match status" value="1"/>
</dbReference>
<dbReference type="InterPro" id="IPR011060">
    <property type="entry name" value="RibuloseP-bd_barrel"/>
</dbReference>
<keyword evidence="6" id="KW-0413">Isomerase</keyword>
<protein>
    <recommendedName>
        <fullName evidence="2">phosphoribosylanthranilate isomerase</fullName>
        <ecNumber evidence="2">5.3.1.24</ecNumber>
    </recommendedName>
</protein>
<dbReference type="Gene3D" id="3.20.20.70">
    <property type="entry name" value="Aldolase class I"/>
    <property type="match status" value="1"/>
</dbReference>
<gene>
    <name evidence="8" type="ORF">METZ01_LOCUS80537</name>
</gene>
<dbReference type="AlphaFoldDB" id="A0A381ULL4"/>
<dbReference type="PANTHER" id="PTHR42894:SF1">
    <property type="entry name" value="N-(5'-PHOSPHORIBOSYL)ANTHRANILATE ISOMERASE"/>
    <property type="match status" value="1"/>
</dbReference>
<evidence type="ECO:0000256" key="6">
    <source>
        <dbReference type="ARBA" id="ARBA00023235"/>
    </source>
</evidence>
<dbReference type="SUPFAM" id="SSF51366">
    <property type="entry name" value="Ribulose-phoshate binding barrel"/>
    <property type="match status" value="1"/>
</dbReference>
<keyword evidence="3" id="KW-0028">Amino-acid biosynthesis</keyword>
<feature type="domain" description="N-(5'phosphoribosyl) anthranilate isomerase (PRAI)" evidence="7">
    <location>
        <begin position="8"/>
        <end position="213"/>
    </location>
</feature>
<proteinExistence type="inferred from homology"/>
<evidence type="ECO:0000256" key="3">
    <source>
        <dbReference type="ARBA" id="ARBA00022605"/>
    </source>
</evidence>
<dbReference type="GO" id="GO:0000162">
    <property type="term" value="P:L-tryptophan biosynthetic process"/>
    <property type="evidence" value="ECO:0007669"/>
    <property type="project" value="UniProtKB-UniPathway"/>
</dbReference>
<dbReference type="HAMAP" id="MF_00135">
    <property type="entry name" value="PRAI"/>
    <property type="match status" value="1"/>
</dbReference>
<dbReference type="InterPro" id="IPR044643">
    <property type="entry name" value="TrpF_fam"/>
</dbReference>
<dbReference type="InterPro" id="IPR001240">
    <property type="entry name" value="PRAI_dom"/>
</dbReference>
<evidence type="ECO:0000256" key="5">
    <source>
        <dbReference type="ARBA" id="ARBA00023141"/>
    </source>
</evidence>
<dbReference type="InterPro" id="IPR013785">
    <property type="entry name" value="Aldolase_TIM"/>
</dbReference>
<dbReference type="UniPathway" id="UPA00035">
    <property type="reaction ID" value="UER00042"/>
</dbReference>
<dbReference type="EC" id="5.3.1.24" evidence="2"/>
<evidence type="ECO:0000256" key="4">
    <source>
        <dbReference type="ARBA" id="ARBA00022822"/>
    </source>
</evidence>
<keyword evidence="5" id="KW-0057">Aromatic amino acid biosynthesis</keyword>